<dbReference type="NCBIfam" id="TIGR01003">
    <property type="entry name" value="PTS_HPr_family"/>
    <property type="match status" value="1"/>
</dbReference>
<evidence type="ECO:0000259" key="5">
    <source>
        <dbReference type="PROSITE" id="PS51350"/>
    </source>
</evidence>
<evidence type="ECO:0000256" key="3">
    <source>
        <dbReference type="ARBA" id="ARBA00022490"/>
    </source>
</evidence>
<dbReference type="GO" id="GO:0005737">
    <property type="term" value="C:cytoplasm"/>
    <property type="evidence" value="ECO:0007669"/>
    <property type="project" value="UniProtKB-SubCell"/>
</dbReference>
<dbReference type="Pfam" id="PF00381">
    <property type="entry name" value="PTS-HPr"/>
    <property type="match status" value="1"/>
</dbReference>
<dbReference type="PANTHER" id="PTHR33705:SF2">
    <property type="entry name" value="PHOSPHOCARRIER PROTEIN NPR"/>
    <property type="match status" value="1"/>
</dbReference>
<dbReference type="Gene3D" id="3.30.1340.10">
    <property type="entry name" value="HPr-like"/>
    <property type="match status" value="1"/>
</dbReference>
<keyword evidence="6" id="KW-0813">Transport</keyword>
<dbReference type="InterPro" id="IPR002114">
    <property type="entry name" value="PTS_HPr_Ser_P_site"/>
</dbReference>
<evidence type="ECO:0000313" key="7">
    <source>
        <dbReference type="Proteomes" id="UP000054908"/>
    </source>
</evidence>
<dbReference type="InterPro" id="IPR035895">
    <property type="entry name" value="HPr-like_sf"/>
</dbReference>
<dbReference type="PANTHER" id="PTHR33705">
    <property type="entry name" value="PHOSPHOCARRIER PROTEIN HPR"/>
    <property type="match status" value="1"/>
</dbReference>
<dbReference type="EMBL" id="LNYL01000051">
    <property type="protein sequence ID" value="KTD23985.1"/>
    <property type="molecule type" value="Genomic_DNA"/>
</dbReference>
<dbReference type="Proteomes" id="UP000054908">
    <property type="component" value="Unassembled WGS sequence"/>
</dbReference>
<dbReference type="InterPro" id="IPR000032">
    <property type="entry name" value="HPr-like"/>
</dbReference>
<dbReference type="STRING" id="466.Lmac_2858"/>
<dbReference type="AlphaFoldDB" id="A0A0W0VVH5"/>
<comment type="caution">
    <text evidence="6">The sequence shown here is derived from an EMBL/GenBank/DDBJ whole genome shotgun (WGS) entry which is preliminary data.</text>
</comment>
<evidence type="ECO:0000313" key="6">
    <source>
        <dbReference type="EMBL" id="KTD23985.1"/>
    </source>
</evidence>
<dbReference type="PROSITE" id="PS00369">
    <property type="entry name" value="PTS_HPR_HIS"/>
    <property type="match status" value="1"/>
</dbReference>
<proteinExistence type="inferred from homology"/>
<dbReference type="PROSITE" id="PS00589">
    <property type="entry name" value="PTS_HPR_SER"/>
    <property type="match status" value="1"/>
</dbReference>
<dbReference type="PRINTS" id="PR00107">
    <property type="entry name" value="PHOSPHOCPHPR"/>
</dbReference>
<gene>
    <name evidence="6" type="primary">ptsH</name>
    <name evidence="6" type="ORF">Lmac_2858</name>
</gene>
<dbReference type="PATRIC" id="fig|466.6.peg.3060"/>
<keyword evidence="3" id="KW-0963">Cytoplasm</keyword>
<dbReference type="GO" id="GO:0009401">
    <property type="term" value="P:phosphoenolpyruvate-dependent sugar phosphotransferase system"/>
    <property type="evidence" value="ECO:0007669"/>
    <property type="project" value="UniProtKB-KW"/>
</dbReference>
<protein>
    <submittedName>
        <fullName evidence="6">Sugar transport PTS system phosphocarrier HPr protein</fullName>
    </submittedName>
</protein>
<accession>A0A0W0VVH5</accession>
<evidence type="ECO:0000256" key="2">
    <source>
        <dbReference type="ARBA" id="ARBA00010736"/>
    </source>
</evidence>
<dbReference type="CDD" id="cd00367">
    <property type="entry name" value="PTS-HPr_like"/>
    <property type="match status" value="1"/>
</dbReference>
<dbReference type="PROSITE" id="PS51350">
    <property type="entry name" value="PTS_HPR_DOM"/>
    <property type="match status" value="1"/>
</dbReference>
<evidence type="ECO:0000256" key="1">
    <source>
        <dbReference type="ARBA" id="ARBA00004496"/>
    </source>
</evidence>
<reference evidence="6 7" key="1">
    <citation type="submission" date="2015-11" db="EMBL/GenBank/DDBJ databases">
        <title>Genomic analysis of 38 Legionella species identifies large and diverse effector repertoires.</title>
        <authorList>
            <person name="Burstein D."/>
            <person name="Amaro F."/>
            <person name="Zusman T."/>
            <person name="Lifshitz Z."/>
            <person name="Cohen O."/>
            <person name="Gilbert J.A."/>
            <person name="Pupko T."/>
            <person name="Shuman H.A."/>
            <person name="Segal G."/>
        </authorList>
    </citation>
    <scope>NUCLEOTIDE SEQUENCE [LARGE SCALE GENOMIC DNA]</scope>
    <source>
        <strain evidence="6 7">PX-1-G2-E2</strain>
    </source>
</reference>
<sequence>MTNCDDLLLFPLYKITAHDRLHTMRETKIKIINKLGLHARASAKFVSTTSRFQSHIEVKKDSQTVNGKSIMGVMMLAANKGCELTLCIEGPDETEMEQAIVELVNNRFGEPE</sequence>
<comment type="subcellular location">
    <subcellularLocation>
        <location evidence="1">Cytoplasm</location>
    </subcellularLocation>
</comment>
<dbReference type="InterPro" id="IPR050399">
    <property type="entry name" value="HPr"/>
</dbReference>
<name>A0A0W0VVH5_9GAMM</name>
<feature type="domain" description="HPr" evidence="5">
    <location>
        <begin position="24"/>
        <end position="111"/>
    </location>
</feature>
<evidence type="ECO:0000256" key="4">
    <source>
        <dbReference type="ARBA" id="ARBA00022683"/>
    </source>
</evidence>
<dbReference type="InterPro" id="IPR001020">
    <property type="entry name" value="PTS_HPr_His_P_site"/>
</dbReference>
<keyword evidence="6" id="KW-0762">Sugar transport</keyword>
<dbReference type="SUPFAM" id="SSF55594">
    <property type="entry name" value="HPr-like"/>
    <property type="match status" value="1"/>
</dbReference>
<comment type="similarity">
    <text evidence="2">Belongs to the HPr family.</text>
</comment>
<keyword evidence="4" id="KW-0598">Phosphotransferase system</keyword>
<keyword evidence="7" id="KW-1185">Reference proteome</keyword>
<organism evidence="6 7">
    <name type="scientific">Legionella maceachernii</name>
    <dbReference type="NCBI Taxonomy" id="466"/>
    <lineage>
        <taxon>Bacteria</taxon>
        <taxon>Pseudomonadati</taxon>
        <taxon>Pseudomonadota</taxon>
        <taxon>Gammaproteobacteria</taxon>
        <taxon>Legionellales</taxon>
        <taxon>Legionellaceae</taxon>
        <taxon>Legionella</taxon>
    </lineage>
</organism>